<dbReference type="OMA" id="YYTPLAF"/>
<reference evidence="2" key="1">
    <citation type="journal article" date="2012" name="G3 (Bethesda)">
        <title>Pichia sorbitophila, an interspecies yeast hybrid reveals early steps of genome resolution following polyploidization.</title>
        <authorList>
            <person name="Leh Louis V."/>
            <person name="Despons L."/>
            <person name="Friedrich A."/>
            <person name="Martin T."/>
            <person name="Durrens P."/>
            <person name="Casaregola S."/>
            <person name="Neuveglise C."/>
            <person name="Fairhead C."/>
            <person name="Marck C."/>
            <person name="Cruz J.A."/>
            <person name="Straub M.L."/>
            <person name="Kugler V."/>
            <person name="Sacerdot C."/>
            <person name="Uzunov Z."/>
            <person name="Thierry A."/>
            <person name="Weiss S."/>
            <person name="Bleykasten C."/>
            <person name="De Montigny J."/>
            <person name="Jacques N."/>
            <person name="Jung P."/>
            <person name="Lemaire M."/>
            <person name="Mallet S."/>
            <person name="Morel G."/>
            <person name="Richard G.F."/>
            <person name="Sarkar A."/>
            <person name="Savel G."/>
            <person name="Schacherer J."/>
            <person name="Seret M.L."/>
            <person name="Talla E."/>
            <person name="Samson G."/>
            <person name="Jubin C."/>
            <person name="Poulain J."/>
            <person name="Vacherie B."/>
            <person name="Barbe V."/>
            <person name="Pelletier E."/>
            <person name="Sherman D.J."/>
            <person name="Westhof E."/>
            <person name="Weissenbach J."/>
            <person name="Baret P.V."/>
            <person name="Wincker P."/>
            <person name="Gaillardin C."/>
            <person name="Dujon B."/>
            <person name="Souciet J.L."/>
        </authorList>
    </citation>
    <scope>NUCLEOTIDE SEQUENCE [LARGE SCALE GENOMIC DNA]</scope>
    <source>
        <strain evidence="2">CBS 270.75 / DBVPG 7215 / KCTC 17166 / NRRL Y-17582</strain>
    </source>
</reference>
<dbReference type="OrthoDB" id="4069757at2759"/>
<protein>
    <submittedName>
        <fullName evidence="1">Uncharacterized protein</fullName>
    </submittedName>
</protein>
<dbReference type="Proteomes" id="UP000006790">
    <property type="component" value="Chromosome 8"/>
</dbReference>
<dbReference type="FunCoup" id="G8JXM9">
    <property type="interactions" value="105"/>
</dbReference>
<keyword evidence="2" id="KW-1185">Reference proteome</keyword>
<dbReference type="KEGG" id="erc:Ecym_8325"/>
<dbReference type="eggNOG" id="ENOG502S1FA">
    <property type="taxonomic scope" value="Eukaryota"/>
</dbReference>
<dbReference type="EMBL" id="CP002504">
    <property type="protein sequence ID" value="AET41603.1"/>
    <property type="molecule type" value="Genomic_DNA"/>
</dbReference>
<dbReference type="RefSeq" id="XP_003648420.1">
    <property type="nucleotide sequence ID" value="XM_003648372.1"/>
</dbReference>
<dbReference type="GeneID" id="11469977"/>
<sequence>MGKTQILITDIPRERFDERWPQEVERRLRKEFSNVEPDYFTPLSFLDRIVIILRRERDTADVYEWLKRELVEDPIKIYLTEPLINKPRSRSAVAGRDRAGKDEDLEMDKGVLDKDGKPVLKIDISAAEGLGLGSSPKLSPEKQISPTRLRFPDDPKVYYYMEPAPERSPTGPKFSEPCSSCSNGTQYLYRGRSPSLTDKMPSSPSITLNQCLAMENSISNDP</sequence>
<organism evidence="1 2">
    <name type="scientific">Eremothecium cymbalariae (strain CBS 270.75 / DBVPG 7215 / KCTC 17166 / NRRL Y-17582)</name>
    <name type="common">Yeast</name>
    <dbReference type="NCBI Taxonomy" id="931890"/>
    <lineage>
        <taxon>Eukaryota</taxon>
        <taxon>Fungi</taxon>
        <taxon>Dikarya</taxon>
        <taxon>Ascomycota</taxon>
        <taxon>Saccharomycotina</taxon>
        <taxon>Saccharomycetes</taxon>
        <taxon>Saccharomycetales</taxon>
        <taxon>Saccharomycetaceae</taxon>
        <taxon>Eremothecium</taxon>
    </lineage>
</organism>
<accession>G8JXM9</accession>
<name>G8JXM9_ERECY</name>
<evidence type="ECO:0000313" key="2">
    <source>
        <dbReference type="Proteomes" id="UP000006790"/>
    </source>
</evidence>
<gene>
    <name evidence="1" type="ordered locus">Ecym_8325</name>
</gene>
<proteinExistence type="predicted"/>
<dbReference type="HOGENOM" id="CLU_085163_0_0_1"/>
<dbReference type="AlphaFoldDB" id="G8JXM9"/>
<evidence type="ECO:0000313" key="1">
    <source>
        <dbReference type="EMBL" id="AET41603.1"/>
    </source>
</evidence>
<dbReference type="InParanoid" id="G8JXM9"/>